<keyword evidence="2" id="KW-0732">Signal</keyword>
<evidence type="ECO:0000313" key="5">
    <source>
        <dbReference type="Proteomes" id="UP001596303"/>
    </source>
</evidence>
<reference evidence="5" key="1">
    <citation type="journal article" date="2019" name="Int. J. Syst. Evol. Microbiol.">
        <title>The Global Catalogue of Microorganisms (GCM) 10K type strain sequencing project: providing services to taxonomists for standard genome sequencing and annotation.</title>
        <authorList>
            <consortium name="The Broad Institute Genomics Platform"/>
            <consortium name="The Broad Institute Genome Sequencing Center for Infectious Disease"/>
            <person name="Wu L."/>
            <person name="Ma J."/>
        </authorList>
    </citation>
    <scope>NUCLEOTIDE SEQUENCE [LARGE SCALE GENOMIC DNA]</scope>
    <source>
        <strain evidence="5">CGMCC-1.15741</strain>
    </source>
</reference>
<dbReference type="PANTHER" id="PTHR30006">
    <property type="entry name" value="THIAMINE-BINDING PERIPLASMIC PROTEIN-RELATED"/>
    <property type="match status" value="1"/>
</dbReference>
<dbReference type="PIRSF" id="PIRSF002825">
    <property type="entry name" value="CfbpA"/>
    <property type="match status" value="1"/>
</dbReference>
<feature type="compositionally biased region" description="Low complexity" evidence="3">
    <location>
        <begin position="20"/>
        <end position="43"/>
    </location>
</feature>
<dbReference type="Proteomes" id="UP001596303">
    <property type="component" value="Unassembled WGS sequence"/>
</dbReference>
<evidence type="ECO:0000313" key="4">
    <source>
        <dbReference type="EMBL" id="MFC6199004.1"/>
    </source>
</evidence>
<dbReference type="Pfam" id="PF13343">
    <property type="entry name" value="SBP_bac_6"/>
    <property type="match status" value="1"/>
</dbReference>
<sequence length="366" mass="39683">MTRFTTFAIAASVLLASCGGESSPPAETSAEAPASSGSTSAATEAKKQNAGVVNVYSARHYDSDLALYKQFTEETGIKVNLLEGESDQLIQRMVNEAEFSPADVLITVDAGRLWRGVDRGVFQPLEDQSILNRIPEHFKNPDNYWVALTKRARVIVYNKEDGAPEGLTEYADLADPAYEGEICMRTSTNIYNLSLIASFVSRQGEEGAEEWARGVVSNFARSPQGNDISILKSIAAGECGLTVANTYYIARLGVSENEADREVYNKLGIIFPNQETTGTHVNVSGIGLAKYTKNKENALALIEFLTRPDIQHEFSSGNNEYPAVADAETAPQVIALGDFVADDLNVSELGRNQAAAVRVLDRAGWN</sequence>
<evidence type="ECO:0000256" key="1">
    <source>
        <dbReference type="ARBA" id="ARBA00008520"/>
    </source>
</evidence>
<proteinExistence type="inferred from homology"/>
<organism evidence="4 5">
    <name type="scientific">Ponticaulis profundi</name>
    <dbReference type="NCBI Taxonomy" id="2665222"/>
    <lineage>
        <taxon>Bacteria</taxon>
        <taxon>Pseudomonadati</taxon>
        <taxon>Pseudomonadota</taxon>
        <taxon>Alphaproteobacteria</taxon>
        <taxon>Hyphomonadales</taxon>
        <taxon>Hyphomonadaceae</taxon>
        <taxon>Ponticaulis</taxon>
    </lineage>
</organism>
<accession>A0ABW1SBW6</accession>
<dbReference type="InterPro" id="IPR026045">
    <property type="entry name" value="Ferric-bd"/>
</dbReference>
<comment type="similarity">
    <text evidence="1">Belongs to the bacterial solute-binding protein 1 family.</text>
</comment>
<protein>
    <submittedName>
        <fullName evidence="4">Fe(3+) ABC transporter substrate-binding protein</fullName>
    </submittedName>
</protein>
<comment type="caution">
    <text evidence="4">The sequence shown here is derived from an EMBL/GenBank/DDBJ whole genome shotgun (WGS) entry which is preliminary data.</text>
</comment>
<dbReference type="SUPFAM" id="SSF53850">
    <property type="entry name" value="Periplasmic binding protein-like II"/>
    <property type="match status" value="1"/>
</dbReference>
<dbReference type="EMBL" id="JBHSSW010000017">
    <property type="protein sequence ID" value="MFC6199004.1"/>
    <property type="molecule type" value="Genomic_DNA"/>
</dbReference>
<dbReference type="PROSITE" id="PS51257">
    <property type="entry name" value="PROKAR_LIPOPROTEIN"/>
    <property type="match status" value="1"/>
</dbReference>
<dbReference type="Gene3D" id="3.40.190.10">
    <property type="entry name" value="Periplasmic binding protein-like II"/>
    <property type="match status" value="2"/>
</dbReference>
<gene>
    <name evidence="4" type="ORF">ACFQDM_12995</name>
</gene>
<dbReference type="CDD" id="cd13542">
    <property type="entry name" value="PBP2_FutA1_ilke"/>
    <property type="match status" value="1"/>
</dbReference>
<dbReference type="RefSeq" id="WP_377379708.1">
    <property type="nucleotide sequence ID" value="NZ_JBHSSW010000017.1"/>
</dbReference>
<dbReference type="PANTHER" id="PTHR30006:SF15">
    <property type="entry name" value="IRON-UTILIZATION PERIPLASMIC PROTEIN"/>
    <property type="match status" value="1"/>
</dbReference>
<keyword evidence="5" id="KW-1185">Reference proteome</keyword>
<evidence type="ECO:0000256" key="2">
    <source>
        <dbReference type="ARBA" id="ARBA00022729"/>
    </source>
</evidence>
<name>A0ABW1SBW6_9PROT</name>
<evidence type="ECO:0000256" key="3">
    <source>
        <dbReference type="SAM" id="MobiDB-lite"/>
    </source>
</evidence>
<feature type="region of interest" description="Disordered" evidence="3">
    <location>
        <begin position="20"/>
        <end position="45"/>
    </location>
</feature>